<reference evidence="3" key="1">
    <citation type="journal article" date="2019" name="Int. J. Syst. Evol. Microbiol.">
        <title>The Global Catalogue of Microorganisms (GCM) 10K type strain sequencing project: providing services to taxonomists for standard genome sequencing and annotation.</title>
        <authorList>
            <consortium name="The Broad Institute Genomics Platform"/>
            <consortium name="The Broad Institute Genome Sequencing Center for Infectious Disease"/>
            <person name="Wu L."/>
            <person name="Ma J."/>
        </authorList>
    </citation>
    <scope>NUCLEOTIDE SEQUENCE [LARGE SCALE GENOMIC DNA]</scope>
    <source>
        <strain evidence="3">JCM 17494</strain>
    </source>
</reference>
<dbReference type="EMBL" id="BAABBE010000040">
    <property type="protein sequence ID" value="GAA3682136.1"/>
    <property type="molecule type" value="Genomic_DNA"/>
</dbReference>
<evidence type="ECO:0000313" key="3">
    <source>
        <dbReference type="Proteomes" id="UP001500711"/>
    </source>
</evidence>
<dbReference type="RefSeq" id="WP_346136185.1">
    <property type="nucleotide sequence ID" value="NZ_BAABBE010000040.1"/>
</dbReference>
<organism evidence="2 3">
    <name type="scientific">Lentzea roselyniae</name>
    <dbReference type="NCBI Taxonomy" id="531940"/>
    <lineage>
        <taxon>Bacteria</taxon>
        <taxon>Bacillati</taxon>
        <taxon>Actinomycetota</taxon>
        <taxon>Actinomycetes</taxon>
        <taxon>Pseudonocardiales</taxon>
        <taxon>Pseudonocardiaceae</taxon>
        <taxon>Lentzea</taxon>
    </lineage>
</organism>
<sequence length="73" mass="7750">METCPAGGDLLLGEHAGVEEGQNGQRSTKCTWKPGRAAWAKLADLGDQDHVPRRNVASVAYMCINGTRVPEAG</sequence>
<accession>A0ABP7CB41</accession>
<protein>
    <submittedName>
        <fullName evidence="2">Uncharacterized protein</fullName>
    </submittedName>
</protein>
<name>A0ABP7CB41_9PSEU</name>
<comment type="caution">
    <text evidence="2">The sequence shown here is derived from an EMBL/GenBank/DDBJ whole genome shotgun (WGS) entry which is preliminary data.</text>
</comment>
<dbReference type="Proteomes" id="UP001500711">
    <property type="component" value="Unassembled WGS sequence"/>
</dbReference>
<proteinExistence type="predicted"/>
<evidence type="ECO:0000313" key="2">
    <source>
        <dbReference type="EMBL" id="GAA3682136.1"/>
    </source>
</evidence>
<keyword evidence="3" id="KW-1185">Reference proteome</keyword>
<gene>
    <name evidence="2" type="ORF">GCM10022267_81050</name>
</gene>
<feature type="region of interest" description="Disordered" evidence="1">
    <location>
        <begin position="1"/>
        <end position="29"/>
    </location>
</feature>
<evidence type="ECO:0000256" key="1">
    <source>
        <dbReference type="SAM" id="MobiDB-lite"/>
    </source>
</evidence>